<accession>A0A7R9WP13</accession>
<proteinExistence type="predicted"/>
<evidence type="ECO:0000313" key="1">
    <source>
        <dbReference type="EMBL" id="CAD8328532.1"/>
    </source>
</evidence>
<protein>
    <submittedName>
        <fullName evidence="1">Uncharacterized protein</fullName>
    </submittedName>
</protein>
<sequence length="119" mass="13468">MTDVESTQETATTRPNQVNNPYASGIRVNSTYSPVNVFKRFAYMGICAYGLHHFRVYDAVMKSVDVHHGWFKFGLAVTSGTWLRGKVRASTMLCSIILYSILRWKIHLCDGYIVIATSQ</sequence>
<dbReference type="AlphaFoldDB" id="A0A7R9WP13"/>
<gene>
    <name evidence="1" type="ORF">CAUS1442_LOCUS629</name>
</gene>
<organism evidence="1">
    <name type="scientific">Craspedostauros australis</name>
    <dbReference type="NCBI Taxonomy" id="1486917"/>
    <lineage>
        <taxon>Eukaryota</taxon>
        <taxon>Sar</taxon>
        <taxon>Stramenopiles</taxon>
        <taxon>Ochrophyta</taxon>
        <taxon>Bacillariophyta</taxon>
        <taxon>Bacillariophyceae</taxon>
        <taxon>Bacillariophycidae</taxon>
        <taxon>Naviculales</taxon>
        <taxon>Naviculaceae</taxon>
        <taxon>Craspedostauros</taxon>
    </lineage>
</organism>
<dbReference type="EMBL" id="HBEF01000990">
    <property type="protein sequence ID" value="CAD8328532.1"/>
    <property type="molecule type" value="Transcribed_RNA"/>
</dbReference>
<name>A0A7R9WP13_9STRA</name>
<reference evidence="1" key="1">
    <citation type="submission" date="2021-01" db="EMBL/GenBank/DDBJ databases">
        <authorList>
            <person name="Corre E."/>
            <person name="Pelletier E."/>
            <person name="Niang G."/>
            <person name="Scheremetjew M."/>
            <person name="Finn R."/>
            <person name="Kale V."/>
            <person name="Holt S."/>
            <person name="Cochrane G."/>
            <person name="Meng A."/>
            <person name="Brown T."/>
            <person name="Cohen L."/>
        </authorList>
    </citation>
    <scope>NUCLEOTIDE SEQUENCE</scope>
    <source>
        <strain evidence="1">CCMP3328</strain>
    </source>
</reference>